<feature type="binding site" evidence="6">
    <location>
        <position position="85"/>
    </location>
    <ligand>
        <name>S-adenosyl-L-methionine</name>
        <dbReference type="ChEBI" id="CHEBI:59789"/>
    </ligand>
</feature>
<dbReference type="AlphaFoldDB" id="A0A0G1UIA8"/>
<protein>
    <recommendedName>
        <fullName evidence="6">Ribosomal RNA small subunit methyltransferase H</fullName>
        <ecNumber evidence="6">2.1.1.199</ecNumber>
    </recommendedName>
    <alternativeName>
        <fullName evidence="6">16S rRNA m(4)C1402 methyltransferase</fullName>
    </alternativeName>
    <alternativeName>
        <fullName evidence="6">rRNA (cytosine-N(4)-)-methyltransferase RsmH</fullName>
    </alternativeName>
</protein>
<comment type="subcellular location">
    <subcellularLocation>
        <location evidence="6">Cytoplasm</location>
    </subcellularLocation>
</comment>
<keyword evidence="3 6" id="KW-0489">Methyltransferase</keyword>
<dbReference type="GO" id="GO:0070475">
    <property type="term" value="P:rRNA base methylation"/>
    <property type="evidence" value="ECO:0007669"/>
    <property type="project" value="UniProtKB-UniRule"/>
</dbReference>
<name>A0A0G1UIA8_UNCKA</name>
<evidence type="ECO:0000313" key="7">
    <source>
        <dbReference type="EMBL" id="KKU57440.1"/>
    </source>
</evidence>
<sequence>MAHTPVLLQEVLEYLNVEVLEYLNVQKGEKYIDCTLGDGGHTLEILRRGGKVLGIDVDAASLEAARGKIADLGLSAGFVGVQGNFANIDKLATSEGFACANGIVYDLGFSSRQLEEGGLGLSFHSDEVLDMRMDKSLAVQAADLVNALSKSELEKLFSQYGQERYAKRFANAIVTARNLKKIRTTKDLVNIIVAEAPPGYEKGRIHPATRVFLALRVAVNDELENLSKSLPQAAALLCSPVIGEPGQFLPGGRMLVISFNSLEDRLVKEFSRSARLKEVVAGVVTPGDAELATNVRSRSAKLRVYEKNTQIT</sequence>
<dbReference type="GO" id="GO:0071424">
    <property type="term" value="F:rRNA (cytosine-N4-)-methyltransferase activity"/>
    <property type="evidence" value="ECO:0007669"/>
    <property type="project" value="UniProtKB-UniRule"/>
</dbReference>
<comment type="similarity">
    <text evidence="1 6">Belongs to the methyltransferase superfamily. RsmH family.</text>
</comment>
<dbReference type="PANTHER" id="PTHR11265:SF0">
    <property type="entry name" value="12S RRNA N4-METHYLCYTIDINE METHYLTRANSFERASE"/>
    <property type="match status" value="1"/>
</dbReference>
<evidence type="ECO:0000256" key="2">
    <source>
        <dbReference type="ARBA" id="ARBA00022552"/>
    </source>
</evidence>
<dbReference type="PATRIC" id="fig|1619117.3.peg.288"/>
<organism evidence="7 8">
    <name type="scientific">candidate division WWE3 bacterium GW2011_GWB1_47_11</name>
    <dbReference type="NCBI Taxonomy" id="1619117"/>
    <lineage>
        <taxon>Bacteria</taxon>
        <taxon>Katanobacteria</taxon>
    </lineage>
</organism>
<evidence type="ECO:0000313" key="8">
    <source>
        <dbReference type="Proteomes" id="UP000034684"/>
    </source>
</evidence>
<dbReference type="EC" id="2.1.1.199" evidence="6"/>
<dbReference type="InterPro" id="IPR023397">
    <property type="entry name" value="SAM-dep_MeTrfase_MraW_recog"/>
</dbReference>
<evidence type="ECO:0000256" key="6">
    <source>
        <dbReference type="HAMAP-Rule" id="MF_01007"/>
    </source>
</evidence>
<dbReference type="Gene3D" id="3.40.50.150">
    <property type="entry name" value="Vaccinia Virus protein VP39"/>
    <property type="match status" value="1"/>
</dbReference>
<gene>
    <name evidence="6" type="primary">rsmH</name>
    <name evidence="7" type="ORF">UX79_C0011G0004</name>
</gene>
<keyword evidence="2 6" id="KW-0698">rRNA processing</keyword>
<dbReference type="Pfam" id="PF01795">
    <property type="entry name" value="Methyltransf_5"/>
    <property type="match status" value="1"/>
</dbReference>
<dbReference type="SUPFAM" id="SSF53335">
    <property type="entry name" value="S-adenosyl-L-methionine-dependent methyltransferases"/>
    <property type="match status" value="1"/>
</dbReference>
<keyword evidence="4 6" id="KW-0808">Transferase</keyword>
<dbReference type="EMBL" id="LCNN01000011">
    <property type="protein sequence ID" value="KKU57440.1"/>
    <property type="molecule type" value="Genomic_DNA"/>
</dbReference>
<dbReference type="Gene3D" id="1.10.150.170">
    <property type="entry name" value="Putative methyltransferase TM0872, insert domain"/>
    <property type="match status" value="1"/>
</dbReference>
<dbReference type="NCBIfam" id="TIGR00006">
    <property type="entry name" value="16S rRNA (cytosine(1402)-N(4))-methyltransferase RsmH"/>
    <property type="match status" value="1"/>
</dbReference>
<dbReference type="Proteomes" id="UP000034684">
    <property type="component" value="Unassembled WGS sequence"/>
</dbReference>
<dbReference type="InterPro" id="IPR029063">
    <property type="entry name" value="SAM-dependent_MTases_sf"/>
</dbReference>
<dbReference type="GO" id="GO:0005737">
    <property type="term" value="C:cytoplasm"/>
    <property type="evidence" value="ECO:0007669"/>
    <property type="project" value="UniProtKB-SubCell"/>
</dbReference>
<evidence type="ECO:0000256" key="5">
    <source>
        <dbReference type="ARBA" id="ARBA00022691"/>
    </source>
</evidence>
<evidence type="ECO:0000256" key="3">
    <source>
        <dbReference type="ARBA" id="ARBA00022603"/>
    </source>
</evidence>
<reference evidence="7 8" key="1">
    <citation type="journal article" date="2015" name="Nature">
        <title>rRNA introns, odd ribosomes, and small enigmatic genomes across a large radiation of phyla.</title>
        <authorList>
            <person name="Brown C.T."/>
            <person name="Hug L.A."/>
            <person name="Thomas B.C."/>
            <person name="Sharon I."/>
            <person name="Castelle C.J."/>
            <person name="Singh A."/>
            <person name="Wilkins M.J."/>
            <person name="Williams K.H."/>
            <person name="Banfield J.F."/>
        </authorList>
    </citation>
    <scope>NUCLEOTIDE SEQUENCE [LARGE SCALE GENOMIC DNA]</scope>
</reference>
<proteinExistence type="inferred from homology"/>
<feature type="binding site" evidence="6">
    <location>
        <begin position="39"/>
        <end position="41"/>
    </location>
    <ligand>
        <name>S-adenosyl-L-methionine</name>
        <dbReference type="ChEBI" id="CHEBI:59789"/>
    </ligand>
</feature>
<keyword evidence="5 6" id="KW-0949">S-adenosyl-L-methionine</keyword>
<dbReference type="HAMAP" id="MF_01007">
    <property type="entry name" value="16SrRNA_methyltr_H"/>
    <property type="match status" value="1"/>
</dbReference>
<evidence type="ECO:0000256" key="1">
    <source>
        <dbReference type="ARBA" id="ARBA00010396"/>
    </source>
</evidence>
<feature type="binding site" evidence="6">
    <location>
        <position position="113"/>
    </location>
    <ligand>
        <name>S-adenosyl-L-methionine</name>
        <dbReference type="ChEBI" id="CHEBI:59789"/>
    </ligand>
</feature>
<feature type="binding site" evidence="6">
    <location>
        <position position="106"/>
    </location>
    <ligand>
        <name>S-adenosyl-L-methionine</name>
        <dbReference type="ChEBI" id="CHEBI:59789"/>
    </ligand>
</feature>
<comment type="function">
    <text evidence="6">Specifically methylates the N4 position of cytidine in position 1402 (C1402) of 16S rRNA.</text>
</comment>
<dbReference type="PANTHER" id="PTHR11265">
    <property type="entry name" value="S-ADENOSYL-METHYLTRANSFERASE MRAW"/>
    <property type="match status" value="1"/>
</dbReference>
<dbReference type="PIRSF" id="PIRSF004486">
    <property type="entry name" value="MraW"/>
    <property type="match status" value="1"/>
</dbReference>
<feature type="binding site" evidence="6">
    <location>
        <position position="56"/>
    </location>
    <ligand>
        <name>S-adenosyl-L-methionine</name>
        <dbReference type="ChEBI" id="CHEBI:59789"/>
    </ligand>
</feature>
<dbReference type="InterPro" id="IPR002903">
    <property type="entry name" value="RsmH"/>
</dbReference>
<evidence type="ECO:0000256" key="4">
    <source>
        <dbReference type="ARBA" id="ARBA00022679"/>
    </source>
</evidence>
<accession>A0A0G1UIA8</accession>
<comment type="caution">
    <text evidence="7">The sequence shown here is derived from an EMBL/GenBank/DDBJ whole genome shotgun (WGS) entry which is preliminary data.</text>
</comment>
<keyword evidence="6" id="KW-0963">Cytoplasm</keyword>
<comment type="catalytic activity">
    <reaction evidence="6">
        <text>cytidine(1402) in 16S rRNA + S-adenosyl-L-methionine = N(4)-methylcytidine(1402) in 16S rRNA + S-adenosyl-L-homocysteine + H(+)</text>
        <dbReference type="Rhea" id="RHEA:42928"/>
        <dbReference type="Rhea" id="RHEA-COMP:10286"/>
        <dbReference type="Rhea" id="RHEA-COMP:10287"/>
        <dbReference type="ChEBI" id="CHEBI:15378"/>
        <dbReference type="ChEBI" id="CHEBI:57856"/>
        <dbReference type="ChEBI" id="CHEBI:59789"/>
        <dbReference type="ChEBI" id="CHEBI:74506"/>
        <dbReference type="ChEBI" id="CHEBI:82748"/>
        <dbReference type="EC" id="2.1.1.199"/>
    </reaction>
</comment>
<dbReference type="SUPFAM" id="SSF81799">
    <property type="entry name" value="Putative methyltransferase TM0872, insert domain"/>
    <property type="match status" value="1"/>
</dbReference>